<evidence type="ECO:0000313" key="2">
    <source>
        <dbReference type="Proteomes" id="UP000729357"/>
    </source>
</evidence>
<reference evidence="1" key="1">
    <citation type="journal article" date="2021" name="J Fungi (Basel)">
        <title>Virulence traits and population genomics of the black yeast Aureobasidium melanogenum.</title>
        <authorList>
            <person name="Cernosa A."/>
            <person name="Sun X."/>
            <person name="Gostincar C."/>
            <person name="Fang C."/>
            <person name="Gunde-Cimerman N."/>
            <person name="Song Z."/>
        </authorList>
    </citation>
    <scope>NUCLEOTIDE SEQUENCE</scope>
    <source>
        <strain evidence="1">EXF-9298</strain>
    </source>
</reference>
<dbReference type="AlphaFoldDB" id="A0A9P8K285"/>
<reference evidence="1" key="2">
    <citation type="submission" date="2021-08" db="EMBL/GenBank/DDBJ databases">
        <authorList>
            <person name="Gostincar C."/>
            <person name="Sun X."/>
            <person name="Song Z."/>
            <person name="Gunde-Cimerman N."/>
        </authorList>
    </citation>
    <scope>NUCLEOTIDE SEQUENCE</scope>
    <source>
        <strain evidence="1">EXF-9298</strain>
    </source>
</reference>
<dbReference type="Proteomes" id="UP000729357">
    <property type="component" value="Unassembled WGS sequence"/>
</dbReference>
<protein>
    <submittedName>
        <fullName evidence="1">Uncharacterized protein</fullName>
    </submittedName>
</protein>
<evidence type="ECO:0000313" key="1">
    <source>
        <dbReference type="EMBL" id="KAG9990832.1"/>
    </source>
</evidence>
<comment type="caution">
    <text evidence="1">The sequence shown here is derived from an EMBL/GenBank/DDBJ whole genome shotgun (WGS) entry which is preliminary data.</text>
</comment>
<keyword evidence="2" id="KW-1185">Reference proteome</keyword>
<accession>A0A9P8K285</accession>
<feature type="non-terminal residue" evidence="1">
    <location>
        <position position="458"/>
    </location>
</feature>
<dbReference type="EMBL" id="JAHFXS010000015">
    <property type="protein sequence ID" value="KAG9990832.1"/>
    <property type="molecule type" value="Genomic_DNA"/>
</dbReference>
<proteinExistence type="predicted"/>
<organism evidence="1 2">
    <name type="scientific">Aureobasidium melanogenum</name>
    <name type="common">Aureobasidium pullulans var. melanogenum</name>
    <dbReference type="NCBI Taxonomy" id="46634"/>
    <lineage>
        <taxon>Eukaryota</taxon>
        <taxon>Fungi</taxon>
        <taxon>Dikarya</taxon>
        <taxon>Ascomycota</taxon>
        <taxon>Pezizomycotina</taxon>
        <taxon>Dothideomycetes</taxon>
        <taxon>Dothideomycetidae</taxon>
        <taxon>Dothideales</taxon>
        <taxon>Saccotheciaceae</taxon>
        <taxon>Aureobasidium</taxon>
    </lineage>
</organism>
<gene>
    <name evidence="1" type="ORF">KCU98_g831</name>
</gene>
<name>A0A9P8K285_AURME</name>
<sequence>MVILEPQKYNTEQSATYDGTVASHSQPLSLHIHHSKEKTLELHMREVVGDNKTQDEFHAEMEDDDDDDLLFSPNDALKPSMFTEEKRTTTDCGIYRMDCALARSGCNNACYYQNCVMQGNTVRYVDGGGKRFPKQASENRVDAGTTTNPSSPCRIMPLSQKTFDQWPNWKQDDPRLEMDEWPVAAMSQPEFSTLSPGTVRNSLRCIHHADNSKAGNLYKFFRRGIANYNQAQGGKYAHLRTCGGSKAFRGGETFRVDFDLSGLTNTQIDEIVPYCKPNPDCTNDGQQLHLSDLNYVTPEGKAGRMGWPYDLETMNNYKITGESYPVESFQVVVSITADDRDVYEAVVSKFRNNALEQVGTASIDEFRLDQSMTVTGLPRDLIITRRSDASGERLDFVYGDPTRELAGFAFNTNDSGYSYQFDEESDGTDGYKYCLLEDIKDPDGDTYGQRYVCWFAGW</sequence>